<accession>A0AAU9IWE4</accession>
<dbReference type="GO" id="GO:0016020">
    <property type="term" value="C:membrane"/>
    <property type="evidence" value="ECO:0007669"/>
    <property type="project" value="UniProtKB-SubCell"/>
</dbReference>
<keyword evidence="2 5" id="KW-0812">Transmembrane</keyword>
<keyword evidence="3 5" id="KW-1133">Transmembrane helix</keyword>
<keyword evidence="4 5" id="KW-0472">Membrane</keyword>
<comment type="caution">
    <text evidence="7">The sequence shown here is derived from an EMBL/GenBank/DDBJ whole genome shotgun (WGS) entry which is preliminary data.</text>
</comment>
<dbReference type="InterPro" id="IPR050186">
    <property type="entry name" value="TPT_transporter"/>
</dbReference>
<evidence type="ECO:0000313" key="8">
    <source>
        <dbReference type="Proteomes" id="UP001162131"/>
    </source>
</evidence>
<evidence type="ECO:0000256" key="3">
    <source>
        <dbReference type="ARBA" id="ARBA00022989"/>
    </source>
</evidence>
<evidence type="ECO:0000256" key="4">
    <source>
        <dbReference type="ARBA" id="ARBA00023136"/>
    </source>
</evidence>
<keyword evidence="8" id="KW-1185">Reference proteome</keyword>
<feature type="transmembrane region" description="Helical" evidence="5">
    <location>
        <begin position="123"/>
        <end position="141"/>
    </location>
</feature>
<evidence type="ECO:0000256" key="2">
    <source>
        <dbReference type="ARBA" id="ARBA00022692"/>
    </source>
</evidence>
<proteinExistence type="predicted"/>
<dbReference type="InterPro" id="IPR004853">
    <property type="entry name" value="Sugar_P_trans_dom"/>
</dbReference>
<feature type="transmembrane region" description="Helical" evidence="5">
    <location>
        <begin position="179"/>
        <end position="200"/>
    </location>
</feature>
<name>A0AAU9IWE4_9CILI</name>
<evidence type="ECO:0000259" key="6">
    <source>
        <dbReference type="Pfam" id="PF03151"/>
    </source>
</evidence>
<evidence type="ECO:0000256" key="5">
    <source>
        <dbReference type="SAM" id="Phobius"/>
    </source>
</evidence>
<organism evidence="7 8">
    <name type="scientific">Blepharisma stoltei</name>
    <dbReference type="NCBI Taxonomy" id="1481888"/>
    <lineage>
        <taxon>Eukaryota</taxon>
        <taxon>Sar</taxon>
        <taxon>Alveolata</taxon>
        <taxon>Ciliophora</taxon>
        <taxon>Postciliodesmatophora</taxon>
        <taxon>Heterotrichea</taxon>
        <taxon>Heterotrichida</taxon>
        <taxon>Blepharismidae</taxon>
        <taxon>Blepharisma</taxon>
    </lineage>
</organism>
<dbReference type="Pfam" id="PF03151">
    <property type="entry name" value="TPT"/>
    <property type="match status" value="1"/>
</dbReference>
<feature type="transmembrane region" description="Helical" evidence="5">
    <location>
        <begin position="212"/>
        <end position="234"/>
    </location>
</feature>
<feature type="domain" description="Sugar phosphate transporter" evidence="6">
    <location>
        <begin position="5"/>
        <end position="291"/>
    </location>
</feature>
<protein>
    <recommendedName>
        <fullName evidence="6">Sugar phosphate transporter domain-containing protein</fullName>
    </recommendedName>
</protein>
<dbReference type="Proteomes" id="UP001162131">
    <property type="component" value="Unassembled WGS sequence"/>
</dbReference>
<feature type="transmembrane region" description="Helical" evidence="5">
    <location>
        <begin position="273"/>
        <end position="292"/>
    </location>
</feature>
<dbReference type="AlphaFoldDB" id="A0AAU9IWE4"/>
<sequence>MKPLLICLYYGISSTLTNISNKYLINNFNFKCSFIMLLIQCSIAILFIEGARRKGVYKDIPKMSITQMKRSSIMTLAFMGNIIFGLIGMTYVNLPMYVSLRKQSTVMVYISELYLFKKPIEKWSTVGVLMISLGAVISAINDYSSSLLGYLIVLTSNVMNTGLLYSAKKMKMEDSKNGAFAQLYYTAILSIPFILISIYYTKENVSLQSNPYLNSSEFLICLVVAGCMAFNNNFGCFLCATQNSPMATTVTGNVKDIVSVFIGLLAFSDVKPTPLFLTGIIFSATGALLYSATKLKDLKTKKE</sequence>
<feature type="transmembrane region" description="Helical" evidence="5">
    <location>
        <begin position="33"/>
        <end position="51"/>
    </location>
</feature>
<feature type="transmembrane region" description="Helical" evidence="5">
    <location>
        <begin position="72"/>
        <end position="92"/>
    </location>
</feature>
<evidence type="ECO:0000313" key="7">
    <source>
        <dbReference type="EMBL" id="CAG9316015.1"/>
    </source>
</evidence>
<feature type="transmembrane region" description="Helical" evidence="5">
    <location>
        <begin position="147"/>
        <end position="167"/>
    </location>
</feature>
<gene>
    <name evidence="7" type="ORF">BSTOLATCC_MIC14755</name>
</gene>
<dbReference type="PANTHER" id="PTHR11132">
    <property type="entry name" value="SOLUTE CARRIER FAMILY 35"/>
    <property type="match status" value="1"/>
</dbReference>
<dbReference type="EMBL" id="CAJZBQ010000014">
    <property type="protein sequence ID" value="CAG9316015.1"/>
    <property type="molecule type" value="Genomic_DNA"/>
</dbReference>
<reference evidence="7" key="1">
    <citation type="submission" date="2021-09" db="EMBL/GenBank/DDBJ databases">
        <authorList>
            <consortium name="AG Swart"/>
            <person name="Singh M."/>
            <person name="Singh A."/>
            <person name="Seah K."/>
            <person name="Emmerich C."/>
        </authorList>
    </citation>
    <scope>NUCLEOTIDE SEQUENCE</scope>
    <source>
        <strain evidence="7">ATCC30299</strain>
    </source>
</reference>
<comment type="subcellular location">
    <subcellularLocation>
        <location evidence="1">Membrane</location>
        <topology evidence="1">Multi-pass membrane protein</topology>
    </subcellularLocation>
</comment>
<evidence type="ECO:0000256" key="1">
    <source>
        <dbReference type="ARBA" id="ARBA00004141"/>
    </source>
</evidence>